<dbReference type="PROSITE" id="PS50850">
    <property type="entry name" value="MFS"/>
    <property type="match status" value="1"/>
</dbReference>
<evidence type="ECO:0000256" key="2">
    <source>
        <dbReference type="ARBA" id="ARBA00008335"/>
    </source>
</evidence>
<dbReference type="InterPro" id="IPR036259">
    <property type="entry name" value="MFS_trans_sf"/>
</dbReference>
<dbReference type="InterPro" id="IPR020846">
    <property type="entry name" value="MFS_dom"/>
</dbReference>
<keyword evidence="10" id="KW-1185">Reference proteome</keyword>
<comment type="similarity">
    <text evidence="2">Belongs to the major facilitator superfamily.</text>
</comment>
<evidence type="ECO:0000256" key="6">
    <source>
        <dbReference type="ARBA" id="ARBA00023136"/>
    </source>
</evidence>
<feature type="transmembrane region" description="Helical" evidence="7">
    <location>
        <begin position="417"/>
        <end position="434"/>
    </location>
</feature>
<dbReference type="OrthoDB" id="3936150at2759"/>
<dbReference type="STRING" id="303698.A0A1V6SMI6"/>
<evidence type="ECO:0000259" key="8">
    <source>
        <dbReference type="PROSITE" id="PS50850"/>
    </source>
</evidence>
<proteinExistence type="inferred from homology"/>
<dbReference type="AlphaFoldDB" id="A0A1V6SMI6"/>
<evidence type="ECO:0000256" key="4">
    <source>
        <dbReference type="ARBA" id="ARBA00022692"/>
    </source>
</evidence>
<dbReference type="Gene3D" id="1.20.1250.20">
    <property type="entry name" value="MFS general substrate transporter like domains"/>
    <property type="match status" value="1"/>
</dbReference>
<dbReference type="PANTHER" id="PTHR23511">
    <property type="entry name" value="SYNAPTIC VESICLE GLYCOPROTEIN 2"/>
    <property type="match status" value="1"/>
</dbReference>
<gene>
    <name evidence="9" type="ORF">PENSTE_c029G05620</name>
</gene>
<feature type="transmembrane region" description="Helical" evidence="7">
    <location>
        <begin position="75"/>
        <end position="96"/>
    </location>
</feature>
<feature type="transmembrane region" description="Helical" evidence="7">
    <location>
        <begin position="502"/>
        <end position="523"/>
    </location>
</feature>
<dbReference type="Proteomes" id="UP000191285">
    <property type="component" value="Unassembled WGS sequence"/>
</dbReference>
<dbReference type="CDD" id="cd17316">
    <property type="entry name" value="MFS_SV2_like"/>
    <property type="match status" value="1"/>
</dbReference>
<dbReference type="PANTHER" id="PTHR23511:SF4">
    <property type="entry name" value="MAJOR FACILITATOR SUPERFAMILY (MFS) PROFILE DOMAIN-CONTAINING PROTEIN"/>
    <property type="match status" value="1"/>
</dbReference>
<evidence type="ECO:0000313" key="9">
    <source>
        <dbReference type="EMBL" id="OQE15267.1"/>
    </source>
</evidence>
<dbReference type="Pfam" id="PF07690">
    <property type="entry name" value="MFS_1"/>
    <property type="match status" value="1"/>
</dbReference>
<dbReference type="EMBL" id="MLKD01000029">
    <property type="protein sequence ID" value="OQE15267.1"/>
    <property type="molecule type" value="Genomic_DNA"/>
</dbReference>
<dbReference type="GO" id="GO:0016020">
    <property type="term" value="C:membrane"/>
    <property type="evidence" value="ECO:0007669"/>
    <property type="project" value="UniProtKB-SubCell"/>
</dbReference>
<feature type="transmembrane region" description="Helical" evidence="7">
    <location>
        <begin position="138"/>
        <end position="157"/>
    </location>
</feature>
<feature type="transmembrane region" description="Helical" evidence="7">
    <location>
        <begin position="240"/>
        <end position="259"/>
    </location>
</feature>
<dbReference type="FunFam" id="1.20.1250.20:FF:000171">
    <property type="entry name" value="MFS general substrate transporter"/>
    <property type="match status" value="1"/>
</dbReference>
<feature type="transmembrane region" description="Helical" evidence="7">
    <location>
        <begin position="196"/>
        <end position="220"/>
    </location>
</feature>
<comment type="subcellular location">
    <subcellularLocation>
        <location evidence="1">Membrane</location>
        <topology evidence="1">Multi-pass membrane protein</topology>
    </subcellularLocation>
</comment>
<keyword evidence="5 7" id="KW-1133">Transmembrane helix</keyword>
<evidence type="ECO:0000256" key="7">
    <source>
        <dbReference type="SAM" id="Phobius"/>
    </source>
</evidence>
<accession>A0A1V6SMI6</accession>
<dbReference type="GO" id="GO:0022857">
    <property type="term" value="F:transmembrane transporter activity"/>
    <property type="evidence" value="ECO:0007669"/>
    <property type="project" value="InterPro"/>
</dbReference>
<keyword evidence="3" id="KW-0813">Transport</keyword>
<feature type="domain" description="Major facilitator superfamily (MFS) profile" evidence="8">
    <location>
        <begin position="72"/>
        <end position="526"/>
    </location>
</feature>
<keyword evidence="6 7" id="KW-0472">Membrane</keyword>
<keyword evidence="4 7" id="KW-0812">Transmembrane</keyword>
<name>A0A1V6SMI6_9EURO</name>
<sequence length="531" mass="58148">MDLERSGGTPAGEIVAEGDEATIKDLESPSLADRSVEHGEGELLGTEIDQILAAKMVIINDTIDEIGFTRHHWKLFCLNGFGYAVDSLILLIQSIISGQARLEFQPGYATGLTIAVYVGMLAGAIFWGFSADIIGRRFAFNVSLFVSSIFTVVAGAAPSWITLGLFICLSAFGAGGNLVLDTTVFLEYLPSKDQWLLTLMAAWWGLGQLIAGLFAWAFIPNYSCSDAATCTKENNPGWRYVWYTSGAFVFVLSVLRITIIRLQETPKYLIAEGKDSDAVRVLQEIATRYNRPCSISLDRLEACGLSRSSNNPSVGMARRLLNPEEVIYHLRGLFATRKMAVSTTLVWLSWLLIGLAYPLYNVFLPTYLESRGASFGQTSAYITWRNYAINNTCGIFGPILAGFMCRSRLFWGRRGTMIIGAMITMVFFFCYTQVRTASQNLGFTCAISFCLNIYYGTLYAYTPEVFPSGHRGTGNGVAIGLNRIMGIVSAVVGEAADTSTPVPIFICAALYIIMAIVAGAFPFEPYGKRSS</sequence>
<organism evidence="9 10">
    <name type="scientific">Penicillium steckii</name>
    <dbReference type="NCBI Taxonomy" id="303698"/>
    <lineage>
        <taxon>Eukaryota</taxon>
        <taxon>Fungi</taxon>
        <taxon>Dikarya</taxon>
        <taxon>Ascomycota</taxon>
        <taxon>Pezizomycotina</taxon>
        <taxon>Eurotiomycetes</taxon>
        <taxon>Eurotiomycetidae</taxon>
        <taxon>Eurotiales</taxon>
        <taxon>Aspergillaceae</taxon>
        <taxon>Penicillium</taxon>
    </lineage>
</organism>
<feature type="transmembrane region" description="Helical" evidence="7">
    <location>
        <begin position="339"/>
        <end position="360"/>
    </location>
</feature>
<evidence type="ECO:0000313" key="10">
    <source>
        <dbReference type="Proteomes" id="UP000191285"/>
    </source>
</evidence>
<feature type="transmembrane region" description="Helical" evidence="7">
    <location>
        <begin position="440"/>
        <end position="461"/>
    </location>
</feature>
<protein>
    <recommendedName>
        <fullName evidence="8">Major facilitator superfamily (MFS) profile domain-containing protein</fullName>
    </recommendedName>
</protein>
<evidence type="ECO:0000256" key="1">
    <source>
        <dbReference type="ARBA" id="ARBA00004141"/>
    </source>
</evidence>
<evidence type="ECO:0000256" key="3">
    <source>
        <dbReference type="ARBA" id="ARBA00022448"/>
    </source>
</evidence>
<comment type="caution">
    <text evidence="9">The sequence shown here is derived from an EMBL/GenBank/DDBJ whole genome shotgun (WGS) entry which is preliminary data.</text>
</comment>
<reference evidence="10" key="1">
    <citation type="journal article" date="2017" name="Nat. Microbiol.">
        <title>Global analysis of biosynthetic gene clusters reveals vast potential of secondary metabolite production in Penicillium species.</title>
        <authorList>
            <person name="Nielsen J.C."/>
            <person name="Grijseels S."/>
            <person name="Prigent S."/>
            <person name="Ji B."/>
            <person name="Dainat J."/>
            <person name="Nielsen K.F."/>
            <person name="Frisvad J.C."/>
            <person name="Workman M."/>
            <person name="Nielsen J."/>
        </authorList>
    </citation>
    <scope>NUCLEOTIDE SEQUENCE [LARGE SCALE GENOMIC DNA]</scope>
    <source>
        <strain evidence="10">IBT 24891</strain>
    </source>
</reference>
<dbReference type="InterPro" id="IPR011701">
    <property type="entry name" value="MFS"/>
</dbReference>
<feature type="transmembrane region" description="Helical" evidence="7">
    <location>
        <begin position="108"/>
        <end position="129"/>
    </location>
</feature>
<dbReference type="SUPFAM" id="SSF103473">
    <property type="entry name" value="MFS general substrate transporter"/>
    <property type="match status" value="1"/>
</dbReference>
<evidence type="ECO:0000256" key="5">
    <source>
        <dbReference type="ARBA" id="ARBA00022989"/>
    </source>
</evidence>
<feature type="transmembrane region" description="Helical" evidence="7">
    <location>
        <begin position="163"/>
        <end position="189"/>
    </location>
</feature>